<sequence>MNVRPLFFLVLLLLAGSTADGQRTITADRFFAIPAGQTLIPLANPATSVASGPTPIAIGASSTGVPRMPWIERYVFRTETRDFDPGSQEFTMRLLPSTPGKRRAQQNLGRARESMPDFNAAERACEVIEQRYEDWLDLFALTQEKALLEQLLAVLQDRETILGKMAGSLDFDWSELIRLRTTRTDLTIRLGEMNAEENSLLTAYGLGGDSLLFADFPTPRQLSLDVADSSVGGSTTKSRENDYDLSLIETELALERAEQKQYFDFLQFKYRGPNDDFFRERFSVGLGFRIPNDGNDRLKVRELEIEREQLEIEQATILTETTTMREEVSTRLRADVAAYAEREDLYAEELAYFNELTAQIARATATDPDLLLNVRERQVRNELRLLDRRLRLTDDYLKGLREASALCAEPGGTYLRR</sequence>
<feature type="chain" id="PRO_5046835969" description="TolC family protein" evidence="1">
    <location>
        <begin position="22"/>
        <end position="417"/>
    </location>
</feature>
<feature type="signal peptide" evidence="1">
    <location>
        <begin position="1"/>
        <end position="21"/>
    </location>
</feature>
<protein>
    <recommendedName>
        <fullName evidence="4">TolC family protein</fullName>
    </recommendedName>
</protein>
<dbReference type="RefSeq" id="WP_168040327.1">
    <property type="nucleotide sequence ID" value="NZ_JAATJH010000011.1"/>
</dbReference>
<evidence type="ECO:0000313" key="2">
    <source>
        <dbReference type="EMBL" id="NJC28371.1"/>
    </source>
</evidence>
<keyword evidence="3" id="KW-1185">Reference proteome</keyword>
<dbReference type="EMBL" id="JAATJH010000011">
    <property type="protein sequence ID" value="NJC28371.1"/>
    <property type="molecule type" value="Genomic_DNA"/>
</dbReference>
<reference evidence="2 3" key="1">
    <citation type="submission" date="2020-03" db="EMBL/GenBank/DDBJ databases">
        <title>Genomic Encyclopedia of Type Strains, Phase IV (KMG-IV): sequencing the most valuable type-strain genomes for metagenomic binning, comparative biology and taxonomic classification.</title>
        <authorList>
            <person name="Goeker M."/>
        </authorList>
    </citation>
    <scope>NUCLEOTIDE SEQUENCE [LARGE SCALE GENOMIC DNA]</scope>
    <source>
        <strain evidence="2 3">DSM 105096</strain>
    </source>
</reference>
<dbReference type="SUPFAM" id="SSF56954">
    <property type="entry name" value="Outer membrane efflux proteins (OEP)"/>
    <property type="match status" value="1"/>
</dbReference>
<comment type="caution">
    <text evidence="2">The sequence shown here is derived from an EMBL/GenBank/DDBJ whole genome shotgun (WGS) entry which is preliminary data.</text>
</comment>
<keyword evidence="1" id="KW-0732">Signal</keyword>
<evidence type="ECO:0008006" key="4">
    <source>
        <dbReference type="Google" id="ProtNLM"/>
    </source>
</evidence>
<organism evidence="2 3">
    <name type="scientific">Neolewinella antarctica</name>
    <dbReference type="NCBI Taxonomy" id="442734"/>
    <lineage>
        <taxon>Bacteria</taxon>
        <taxon>Pseudomonadati</taxon>
        <taxon>Bacteroidota</taxon>
        <taxon>Saprospiria</taxon>
        <taxon>Saprospirales</taxon>
        <taxon>Lewinellaceae</taxon>
        <taxon>Neolewinella</taxon>
    </lineage>
</organism>
<evidence type="ECO:0000256" key="1">
    <source>
        <dbReference type="SAM" id="SignalP"/>
    </source>
</evidence>
<gene>
    <name evidence="2" type="ORF">GGR27_003894</name>
</gene>
<evidence type="ECO:0000313" key="3">
    <source>
        <dbReference type="Proteomes" id="UP000770785"/>
    </source>
</evidence>
<proteinExistence type="predicted"/>
<name>A0ABX0XHP0_9BACT</name>
<accession>A0ABX0XHP0</accession>
<dbReference type="Proteomes" id="UP000770785">
    <property type="component" value="Unassembled WGS sequence"/>
</dbReference>